<protein>
    <submittedName>
        <fullName evidence="1">Uncharacterized protein</fullName>
    </submittedName>
</protein>
<organism evidence="1 3">
    <name type="scientific">Rhizobium leguminosarum</name>
    <dbReference type="NCBI Taxonomy" id="384"/>
    <lineage>
        <taxon>Bacteria</taxon>
        <taxon>Pseudomonadati</taxon>
        <taxon>Pseudomonadota</taxon>
        <taxon>Alphaproteobacteria</taxon>
        <taxon>Hyphomicrobiales</taxon>
        <taxon>Rhizobiaceae</taxon>
        <taxon>Rhizobium/Agrobacterium group</taxon>
        <taxon>Rhizobium</taxon>
    </lineage>
</organism>
<keyword evidence="1" id="KW-0614">Plasmid</keyword>
<sequence length="59" mass="6547">MQCGPLPSRPIGARFYSTPAPIFLHAAGYWSRAIEITLVFQSIEEMTLKIGNKRSLPAI</sequence>
<dbReference type="Proteomes" id="UP000092691">
    <property type="component" value="Plasmid unnamed4"/>
</dbReference>
<name>A0A1B1CPD7_RHILE</name>
<gene>
    <name evidence="1" type="ORF">BA011_36760</name>
    <name evidence="2" type="ORF">BMW22_26295</name>
</gene>
<dbReference type="EMBL" id="CP016292">
    <property type="protein sequence ID" value="ANP91645.1"/>
    <property type="molecule type" value="Genomic_DNA"/>
</dbReference>
<evidence type="ECO:0000313" key="4">
    <source>
        <dbReference type="Proteomes" id="UP000183050"/>
    </source>
</evidence>
<proteinExistence type="predicted"/>
<reference evidence="1 3" key="1">
    <citation type="submission" date="2016-06" db="EMBL/GenBank/DDBJ databases">
        <title>Microsymbionts genomes from the relict species Vavilovia formosa.</title>
        <authorList>
            <person name="Chirak E."/>
            <person name="Kimeklis A."/>
            <person name="Andronov E."/>
        </authorList>
    </citation>
    <scope>NUCLEOTIDE SEQUENCE [LARGE SCALE GENOMIC DNA]</scope>
    <source>
        <strain evidence="1 3">Vaf10</strain>
        <plasmid evidence="3">Plasmid unnamed4</plasmid>
        <plasmid evidence="1">unnamed4</plasmid>
    </source>
</reference>
<evidence type="ECO:0000313" key="2">
    <source>
        <dbReference type="EMBL" id="API55128.1"/>
    </source>
</evidence>
<evidence type="ECO:0000313" key="1">
    <source>
        <dbReference type="EMBL" id="ANP91645.1"/>
    </source>
</evidence>
<reference evidence="2 4" key="2">
    <citation type="submission" date="2016-11" db="EMBL/GenBank/DDBJ databases">
        <title>Rhizobium leguminosarum bv. viciae strain Vaf12 isolated from Vavilovia formosa root nodules from Russia, Dagestan.</title>
        <authorList>
            <person name="Kimeklis A."/>
        </authorList>
    </citation>
    <scope>NUCLEOTIDE SEQUENCE [LARGE SCALE GENOMIC DNA]</scope>
    <source>
        <strain evidence="2 4">Vaf-108</strain>
        <plasmid evidence="4">Plasmid unnamed1</plasmid>
        <plasmid evidence="2">unnamed1</plasmid>
    </source>
</reference>
<geneLocation type="plasmid" evidence="2">
    <name>unnamed1</name>
</geneLocation>
<accession>A0A1B1CPD7</accession>
<dbReference type="Proteomes" id="UP000183050">
    <property type="component" value="Plasmid unnamed1"/>
</dbReference>
<geneLocation type="plasmid" evidence="1 3">
    <name>unnamed4</name>
</geneLocation>
<evidence type="ECO:0000313" key="3">
    <source>
        <dbReference type="Proteomes" id="UP000092691"/>
    </source>
</evidence>
<dbReference type="EMBL" id="CP018229">
    <property type="protein sequence ID" value="API55128.1"/>
    <property type="molecule type" value="Genomic_DNA"/>
</dbReference>
<dbReference type="AlphaFoldDB" id="A0A1B1CPD7"/>